<dbReference type="PANTHER" id="PTHR45663">
    <property type="entry name" value="GEO12009P1"/>
    <property type="match status" value="1"/>
</dbReference>
<keyword evidence="5" id="KW-0676">Redox-active center</keyword>
<proteinExistence type="inferred from homology"/>
<dbReference type="PANTHER" id="PTHR45663:SF11">
    <property type="entry name" value="GEO12009P1"/>
    <property type="match status" value="1"/>
</dbReference>
<accession>D5SKQ0</accession>
<evidence type="ECO:0000256" key="4">
    <source>
        <dbReference type="ARBA" id="ARBA00023157"/>
    </source>
</evidence>
<reference evidence="8 9" key="1">
    <citation type="journal article" date="2010" name="Genome Biol. Evol.">
        <title>The sequence of a 1.8-mb bacterial linear plasmid reveals a rich evolutionary reservoir of secondary metabolic pathways.</title>
        <authorList>
            <person name="Medema M.H."/>
            <person name="Trefzer A."/>
            <person name="Kovalchuk A."/>
            <person name="van den Berg M."/>
            <person name="Mueller U."/>
            <person name="Heijne W."/>
            <person name="Wu L."/>
            <person name="Alam M.T."/>
            <person name="Ronning C.M."/>
            <person name="Nierman W.C."/>
            <person name="Bovenberg R.A.L."/>
            <person name="Breitling R."/>
            <person name="Takano E."/>
        </authorList>
    </citation>
    <scope>NUCLEOTIDE SEQUENCE [LARGE SCALE GENOMIC DNA]</scope>
    <source>
        <strain evidence="9">ATCC 27064 / DSM 738 / JCM 4710 / NBRC 13307 / NCIMB 12785 / NRRL 3585 / VKM Ac-602</strain>
        <plasmid evidence="8">pSCL4</plasmid>
    </source>
</reference>
<evidence type="ECO:0000313" key="8">
    <source>
        <dbReference type="EMBL" id="EFG04493.2"/>
    </source>
</evidence>
<dbReference type="GO" id="GO:0005829">
    <property type="term" value="C:cytosol"/>
    <property type="evidence" value="ECO:0007669"/>
    <property type="project" value="TreeGrafter"/>
</dbReference>
<keyword evidence="2" id="KW-0813">Transport</keyword>
<organism evidence="8 9">
    <name type="scientific">Streptomyces clavuligerus</name>
    <dbReference type="NCBI Taxonomy" id="1901"/>
    <lineage>
        <taxon>Bacteria</taxon>
        <taxon>Bacillati</taxon>
        <taxon>Actinomycetota</taxon>
        <taxon>Actinomycetes</taxon>
        <taxon>Kitasatosporales</taxon>
        <taxon>Streptomycetaceae</taxon>
        <taxon>Streptomyces</taxon>
    </lineage>
</organism>
<dbReference type="PROSITE" id="PS51352">
    <property type="entry name" value="THIOREDOXIN_2"/>
    <property type="match status" value="1"/>
</dbReference>
<dbReference type="InterPro" id="IPR036249">
    <property type="entry name" value="Thioredoxin-like_sf"/>
</dbReference>
<evidence type="ECO:0000256" key="3">
    <source>
        <dbReference type="ARBA" id="ARBA00022982"/>
    </source>
</evidence>
<geneLocation type="plasmid" evidence="8 9">
    <name>pSCL4</name>
</geneLocation>
<dbReference type="CDD" id="cd02947">
    <property type="entry name" value="TRX_family"/>
    <property type="match status" value="1"/>
</dbReference>
<protein>
    <recommendedName>
        <fullName evidence="6">Thioredoxin</fullName>
    </recommendedName>
</protein>
<evidence type="ECO:0000259" key="7">
    <source>
        <dbReference type="PROSITE" id="PS51352"/>
    </source>
</evidence>
<evidence type="ECO:0000256" key="6">
    <source>
        <dbReference type="PIRNR" id="PIRNR000077"/>
    </source>
</evidence>
<keyword evidence="9" id="KW-1185">Reference proteome</keyword>
<sequence>MRSLRMSVVVIVTDSSFGNDVLKAKLPVLVAFRAEWSGVCRALDPVLADIAKDFGGRLVVARLDIDESPQTGPRYNVTAIPTLHVFKGGAIVATRVGPASKANVAELVKPHL</sequence>
<evidence type="ECO:0000256" key="5">
    <source>
        <dbReference type="ARBA" id="ARBA00023284"/>
    </source>
</evidence>
<dbReference type="InterPro" id="IPR005746">
    <property type="entry name" value="Thioredoxin"/>
</dbReference>
<gene>
    <name evidence="8" type="ORF">SCLAV_p1006</name>
</gene>
<dbReference type="Pfam" id="PF00085">
    <property type="entry name" value="Thioredoxin"/>
    <property type="match status" value="1"/>
</dbReference>
<comment type="similarity">
    <text evidence="1 6">Belongs to the thioredoxin family.</text>
</comment>
<dbReference type="InterPro" id="IPR013766">
    <property type="entry name" value="Thioredoxin_domain"/>
</dbReference>
<feature type="domain" description="Thioredoxin" evidence="7">
    <location>
        <begin position="6"/>
        <end position="112"/>
    </location>
</feature>
<dbReference type="GO" id="GO:0045454">
    <property type="term" value="P:cell redox homeostasis"/>
    <property type="evidence" value="ECO:0007669"/>
    <property type="project" value="TreeGrafter"/>
</dbReference>
<keyword evidence="3" id="KW-0249">Electron transport</keyword>
<dbReference type="PIRSF" id="PIRSF000077">
    <property type="entry name" value="Thioredoxin"/>
    <property type="match status" value="1"/>
</dbReference>
<name>D5SKQ0_STRCL</name>
<dbReference type="Gene3D" id="3.40.30.10">
    <property type="entry name" value="Glutaredoxin"/>
    <property type="match status" value="1"/>
</dbReference>
<dbReference type="SUPFAM" id="SSF52833">
    <property type="entry name" value="Thioredoxin-like"/>
    <property type="match status" value="1"/>
</dbReference>
<dbReference type="eggNOG" id="COG3118">
    <property type="taxonomic scope" value="Bacteria"/>
</dbReference>
<evidence type="ECO:0000256" key="1">
    <source>
        <dbReference type="ARBA" id="ARBA00008987"/>
    </source>
</evidence>
<dbReference type="EMBL" id="CM000914">
    <property type="protein sequence ID" value="EFG04493.2"/>
    <property type="molecule type" value="Genomic_DNA"/>
</dbReference>
<evidence type="ECO:0000256" key="2">
    <source>
        <dbReference type="ARBA" id="ARBA00022448"/>
    </source>
</evidence>
<dbReference type="AlphaFoldDB" id="D5SKQ0"/>
<dbReference type="Proteomes" id="UP000002357">
    <property type="component" value="Plasmid pSCL4"/>
</dbReference>
<dbReference type="GO" id="GO:0015035">
    <property type="term" value="F:protein-disulfide reductase activity"/>
    <property type="evidence" value="ECO:0007669"/>
    <property type="project" value="InterPro"/>
</dbReference>
<evidence type="ECO:0000313" key="9">
    <source>
        <dbReference type="Proteomes" id="UP000002357"/>
    </source>
</evidence>
<keyword evidence="8" id="KW-0614">Plasmid</keyword>
<keyword evidence="4" id="KW-1015">Disulfide bond</keyword>